<accession>A0A1M6SS23</accession>
<dbReference type="RefSeq" id="WP_159434657.1">
    <property type="nucleotide sequence ID" value="NZ_FQZY01000052.1"/>
</dbReference>
<name>A0A1M6SS23_9FIRM</name>
<keyword evidence="2" id="KW-1185">Reference proteome</keyword>
<proteinExistence type="predicted"/>
<reference evidence="1 2" key="1">
    <citation type="submission" date="2016-11" db="EMBL/GenBank/DDBJ databases">
        <authorList>
            <person name="Jaros S."/>
            <person name="Januszkiewicz K."/>
            <person name="Wedrychowicz H."/>
        </authorList>
    </citation>
    <scope>NUCLEOTIDE SEQUENCE [LARGE SCALE GENOMIC DNA]</scope>
    <source>
        <strain evidence="1 2">DSM 15480</strain>
    </source>
</reference>
<dbReference type="EMBL" id="FQZY01000052">
    <property type="protein sequence ID" value="SHK47440.1"/>
    <property type="molecule type" value="Genomic_DNA"/>
</dbReference>
<sequence length="52" mass="6396">MNQNESCRQEMITMEEYLERQKLIRDKEKRRNSKVPEIPENWTALTFAEFCM</sequence>
<protein>
    <submittedName>
        <fullName evidence="1">Uncharacterized protein</fullName>
    </submittedName>
</protein>
<evidence type="ECO:0000313" key="2">
    <source>
        <dbReference type="Proteomes" id="UP000184301"/>
    </source>
</evidence>
<evidence type="ECO:0000313" key="1">
    <source>
        <dbReference type="EMBL" id="SHK47440.1"/>
    </source>
</evidence>
<gene>
    <name evidence="1" type="ORF">SAMN02745243_03019</name>
</gene>
<organism evidence="1 2">
    <name type="scientific">Hespellia stercorisuis DSM 15480</name>
    <dbReference type="NCBI Taxonomy" id="1121950"/>
    <lineage>
        <taxon>Bacteria</taxon>
        <taxon>Bacillati</taxon>
        <taxon>Bacillota</taxon>
        <taxon>Clostridia</taxon>
        <taxon>Lachnospirales</taxon>
        <taxon>Lachnospiraceae</taxon>
        <taxon>Hespellia</taxon>
    </lineage>
</organism>
<dbReference type="Proteomes" id="UP000184301">
    <property type="component" value="Unassembled WGS sequence"/>
</dbReference>
<dbReference type="AlphaFoldDB" id="A0A1M6SS23"/>